<protein>
    <submittedName>
        <fullName evidence="1">Uncharacterized protein</fullName>
    </submittedName>
</protein>
<name>A0AAU7Q6N4_9RICK</name>
<reference evidence="1" key="1">
    <citation type="submission" date="2024-06" db="EMBL/GenBank/DDBJ databases">
        <authorList>
            <person name="Dussert Y."/>
            <person name="Peccoud J."/>
            <person name="Pigeault R."/>
        </authorList>
    </citation>
    <scope>NUCLEOTIDE SEQUENCE</scope>
    <source>
        <strain evidence="1">WArc</strain>
    </source>
</reference>
<proteinExistence type="predicted"/>
<dbReference type="EMBL" id="CP157942">
    <property type="protein sequence ID" value="XBS67891.1"/>
    <property type="molecule type" value="Genomic_DNA"/>
</dbReference>
<sequence length="105" mass="12222">MTQKMRVSNQNKYSKFLEKRGNIFHYVSEAIENRYENSLKIQGGNYIYSDKVVILYQFSLLASQIGDIAELFNCRVGKGSDKFTQSKLKESNCIVYFITQNVREC</sequence>
<dbReference type="RefSeq" id="WP_349968554.1">
    <property type="nucleotide sequence ID" value="NZ_CP157942.1"/>
</dbReference>
<dbReference type="AlphaFoldDB" id="A0AAU7Q6N4"/>
<evidence type="ECO:0000313" key="1">
    <source>
        <dbReference type="EMBL" id="XBS67891.1"/>
    </source>
</evidence>
<organism evidence="1">
    <name type="scientific">Wolbachia endosymbiont of Armadillidium arcangelii</name>
    <dbReference type="NCBI Taxonomy" id="3158571"/>
    <lineage>
        <taxon>Bacteria</taxon>
        <taxon>Pseudomonadati</taxon>
        <taxon>Pseudomonadota</taxon>
        <taxon>Alphaproteobacteria</taxon>
        <taxon>Rickettsiales</taxon>
        <taxon>Anaplasmataceae</taxon>
        <taxon>Wolbachieae</taxon>
        <taxon>Wolbachia</taxon>
    </lineage>
</organism>
<gene>
    <name evidence="1" type="ORF">ABLO99_01785</name>
</gene>
<accession>A0AAU7Q6N4</accession>